<organism evidence="1 2">
    <name type="scientific">Characodon lateralis</name>
    <dbReference type="NCBI Taxonomy" id="208331"/>
    <lineage>
        <taxon>Eukaryota</taxon>
        <taxon>Metazoa</taxon>
        <taxon>Chordata</taxon>
        <taxon>Craniata</taxon>
        <taxon>Vertebrata</taxon>
        <taxon>Euteleostomi</taxon>
        <taxon>Actinopterygii</taxon>
        <taxon>Neopterygii</taxon>
        <taxon>Teleostei</taxon>
        <taxon>Neoteleostei</taxon>
        <taxon>Acanthomorphata</taxon>
        <taxon>Ovalentaria</taxon>
        <taxon>Atherinomorphae</taxon>
        <taxon>Cyprinodontiformes</taxon>
        <taxon>Goodeidae</taxon>
        <taxon>Characodon</taxon>
    </lineage>
</organism>
<name>A0ABU7CWH9_9TELE</name>
<proteinExistence type="predicted"/>
<dbReference type="Proteomes" id="UP001352852">
    <property type="component" value="Unassembled WGS sequence"/>
</dbReference>
<keyword evidence="2" id="KW-1185">Reference proteome</keyword>
<dbReference type="EMBL" id="JAHUTJ010008878">
    <property type="protein sequence ID" value="MED6267287.1"/>
    <property type="molecule type" value="Genomic_DNA"/>
</dbReference>
<evidence type="ECO:0000313" key="1">
    <source>
        <dbReference type="EMBL" id="MED6267287.1"/>
    </source>
</evidence>
<reference evidence="1 2" key="1">
    <citation type="submission" date="2021-06" db="EMBL/GenBank/DDBJ databases">
        <authorList>
            <person name="Palmer J.M."/>
        </authorList>
    </citation>
    <scope>NUCLEOTIDE SEQUENCE [LARGE SCALE GENOMIC DNA]</scope>
    <source>
        <strain evidence="1 2">CL_MEX2019</strain>
        <tissue evidence="1">Muscle</tissue>
    </source>
</reference>
<sequence>MVKSYPNMVWQMKLHRQGEWRAGWHRYIFALPNDTNTISWLGEQIESHSVFKTTHLLPYIRCVAIAPRWMLFNCMWVSSLSALKPKDMEFVSLPIQQPQEAVCEPTALLDLGP</sequence>
<evidence type="ECO:0000313" key="2">
    <source>
        <dbReference type="Proteomes" id="UP001352852"/>
    </source>
</evidence>
<protein>
    <submittedName>
        <fullName evidence="1">Uncharacterized protein</fullName>
    </submittedName>
</protein>
<comment type="caution">
    <text evidence="1">The sequence shown here is derived from an EMBL/GenBank/DDBJ whole genome shotgun (WGS) entry which is preliminary data.</text>
</comment>
<accession>A0ABU7CWH9</accession>
<gene>
    <name evidence="1" type="ORF">CHARACLAT_010594</name>
</gene>